<reference evidence="2" key="1">
    <citation type="submission" date="2018-01" db="EMBL/GenBank/DDBJ databases">
        <authorList>
            <person name="Clerissi C."/>
        </authorList>
    </citation>
    <scope>NUCLEOTIDE SEQUENCE</scope>
    <source>
        <strain evidence="2">Cupriavidus taiwanensis STM 3521</strain>
    </source>
</reference>
<evidence type="ECO:0000313" key="2">
    <source>
        <dbReference type="EMBL" id="SOY68890.1"/>
    </source>
</evidence>
<comment type="caution">
    <text evidence="2">The sequence shown here is derived from an EMBL/GenBank/DDBJ whole genome shotgun (WGS) entry which is preliminary data.</text>
</comment>
<dbReference type="Gene3D" id="3.40.50.10540">
    <property type="entry name" value="Crotonobetainyl-coa:carnitine coa-transferase, domain 1"/>
    <property type="match status" value="1"/>
</dbReference>
<dbReference type="PANTHER" id="PTHR48207">
    <property type="entry name" value="SUCCINATE--HYDROXYMETHYLGLUTARATE COA-TRANSFERASE"/>
    <property type="match status" value="1"/>
</dbReference>
<dbReference type="Proteomes" id="UP000256297">
    <property type="component" value="Chromosome CBM2589_a"/>
</dbReference>
<dbReference type="InterPro" id="IPR044855">
    <property type="entry name" value="CoA-Trfase_III_dom3_sf"/>
</dbReference>
<dbReference type="Pfam" id="PF02515">
    <property type="entry name" value="CoA_transf_3"/>
    <property type="match status" value="1"/>
</dbReference>
<dbReference type="SUPFAM" id="SSF89796">
    <property type="entry name" value="CoA-transferase family III (CaiB/BaiF)"/>
    <property type="match status" value="1"/>
</dbReference>
<dbReference type="InterPro" id="IPR050483">
    <property type="entry name" value="CoA-transferase_III_domain"/>
</dbReference>
<evidence type="ECO:0000256" key="1">
    <source>
        <dbReference type="ARBA" id="ARBA00022679"/>
    </source>
</evidence>
<accession>A0A375CFQ1</accession>
<dbReference type="PANTHER" id="PTHR48207:SF3">
    <property type="entry name" value="SUCCINATE--HYDROXYMETHYLGLUTARATE COA-TRANSFERASE"/>
    <property type="match status" value="1"/>
</dbReference>
<name>A0A375CFQ1_9BURK</name>
<dbReference type="InterPro" id="IPR003673">
    <property type="entry name" value="CoA-Trfase_fam_III"/>
</dbReference>
<organism evidence="2">
    <name type="scientific">Cupriavidus taiwanensis</name>
    <dbReference type="NCBI Taxonomy" id="164546"/>
    <lineage>
        <taxon>Bacteria</taxon>
        <taxon>Pseudomonadati</taxon>
        <taxon>Pseudomonadota</taxon>
        <taxon>Betaproteobacteria</taxon>
        <taxon>Burkholderiales</taxon>
        <taxon>Burkholderiaceae</taxon>
        <taxon>Cupriavidus</taxon>
    </lineage>
</organism>
<dbReference type="AlphaFoldDB" id="A0A375CFQ1"/>
<dbReference type="EMBL" id="OFSP01000039">
    <property type="protein sequence ID" value="SOY68890.1"/>
    <property type="molecule type" value="Genomic_DNA"/>
</dbReference>
<dbReference type="GO" id="GO:0008410">
    <property type="term" value="F:CoA-transferase activity"/>
    <property type="evidence" value="ECO:0007669"/>
    <property type="project" value="TreeGrafter"/>
</dbReference>
<dbReference type="Gene3D" id="3.30.1540.10">
    <property type="entry name" value="formyl-coa transferase, domain 3"/>
    <property type="match status" value="1"/>
</dbReference>
<keyword evidence="1" id="KW-0808">Transferase</keyword>
<proteinExistence type="predicted"/>
<protein>
    <submittedName>
        <fullName evidence="2">L-carnitine dehydratase/bile acid-inducible protein F</fullName>
    </submittedName>
</protein>
<dbReference type="RefSeq" id="WP_116341267.1">
    <property type="nucleotide sequence ID" value="NZ_LT976857.1"/>
</dbReference>
<sequence length="408" mass="43855">MTGEKQIFDGLKVLDLTRIIAGPLCTQIMADFGAEVYKIERPQIGDDSRRMAPLIDSDKLEYYRGESTVFASYNRGKKSIAIDFTKPAGAEAIAALAATCDVVIENFKSGDLARYGLDYESIRGLRPDIIYCSITGFGRSGPYASYPAYDFILQALAGPMSTCGRPEGEPGSGPLRTAIPIVDLVTGLYANSAIASALFHRARTGQGQFIETSLLNCGVALNGHFAGSYLLNGLIPRATGNSNPIAAPSELIWCSDGAVVFGTGNDRQFSSLCSALSIENVACDVRFSNNSGRIQNRSELTEILAAVMAPLERDSLIELLRSAGVPCGPINDMAQVFDDPQVRHNEIAINLDHPDYGSFPTVRHPVFFSQTPARERHPPQLGVDTMATLTALGFSESEIVKMSEAGAI</sequence>
<gene>
    <name evidence="2" type="ORF">CBM2589_A90360</name>
</gene>
<dbReference type="InterPro" id="IPR023606">
    <property type="entry name" value="CoA-Trfase_III_dom_1_sf"/>
</dbReference>